<accession>A0A0E3MA59</accession>
<dbReference type="InterPro" id="IPR012677">
    <property type="entry name" value="Nucleotide-bd_a/b_plait_sf"/>
</dbReference>
<name>A0A0E3MA59_CLOSL</name>
<evidence type="ECO:0000313" key="3">
    <source>
        <dbReference type="EMBL" id="AKA70232.1"/>
    </source>
</evidence>
<evidence type="ECO:0000259" key="2">
    <source>
        <dbReference type="Pfam" id="PF17774"/>
    </source>
</evidence>
<dbReference type="AlphaFoldDB" id="A0A0E3MA59"/>
<dbReference type="STRING" id="1548.CSCA_3107"/>
<reference evidence="3 4" key="1">
    <citation type="journal article" date="2015" name="J. Biotechnol.">
        <title>Complete genome sequence of a malodorant-producing acetogen, Clostridium scatologenes ATCC 25775(T).</title>
        <authorList>
            <person name="Zhu Z."/>
            <person name="Guo T."/>
            <person name="Zheng H."/>
            <person name="Song T."/>
            <person name="Ouyang P."/>
            <person name="Xie J."/>
        </authorList>
    </citation>
    <scope>NUCLEOTIDE SEQUENCE [LARGE SCALE GENOMIC DNA]</scope>
    <source>
        <strain evidence="3 4">ATCC 25775</strain>
    </source>
</reference>
<dbReference type="GO" id="GO:0003723">
    <property type="term" value="F:RNA binding"/>
    <property type="evidence" value="ECO:0007669"/>
    <property type="project" value="UniProtKB-KW"/>
</dbReference>
<dbReference type="EMBL" id="CP009933">
    <property type="protein sequence ID" value="AKA70232.1"/>
    <property type="molecule type" value="Genomic_DNA"/>
</dbReference>
<dbReference type="RefSeq" id="WP_029161019.1">
    <property type="nucleotide sequence ID" value="NZ_CP009933.1"/>
</dbReference>
<dbReference type="InterPro" id="IPR040591">
    <property type="entry name" value="RqcP2_RBD"/>
</dbReference>
<keyword evidence="1" id="KW-0694">RNA-binding</keyword>
<dbReference type="Gene3D" id="3.30.1370.160">
    <property type="match status" value="1"/>
</dbReference>
<dbReference type="KEGG" id="csq:CSCA_3107"/>
<dbReference type="SUPFAM" id="SSF55174">
    <property type="entry name" value="Alpha-L RNA-binding motif"/>
    <property type="match status" value="1"/>
</dbReference>
<evidence type="ECO:0000313" key="4">
    <source>
        <dbReference type="Proteomes" id="UP000033115"/>
    </source>
</evidence>
<dbReference type="Gene3D" id="3.30.70.330">
    <property type="match status" value="1"/>
</dbReference>
<sequence>MNKKDFLSKVSFLENNIASNIYDKIILAQKINKVICTGEFYTPKTWKTIESLSEEIGINVYSYGIFEDAERKVIAFSNDHVYCYPVTLIRVNGKSKFNNLRHKDYLGSLMALGVKREKFGDLILSNDGCYVAVQEEIVDYIKMNLVSIGKTHCTIDVLDIYSSEIPKYDFQKIIVNVSSLRIDCVVSTLCNISRSKAEELVKQGKVLVDYSEDFRKNKILNSDTIITIRGYGKFKIVEEVGWTNSGKIKILVKKFI</sequence>
<protein>
    <submittedName>
        <fullName evidence="3">RNA-binding protein</fullName>
    </submittedName>
</protein>
<gene>
    <name evidence="3" type="ORF">CSCA_3107</name>
</gene>
<dbReference type="HOGENOM" id="CLU_075687_1_0_9"/>
<keyword evidence="4" id="KW-1185">Reference proteome</keyword>
<proteinExistence type="predicted"/>
<dbReference type="Pfam" id="PF17774">
    <property type="entry name" value="YlmH_RBD"/>
    <property type="match status" value="1"/>
</dbReference>
<dbReference type="Proteomes" id="UP000033115">
    <property type="component" value="Chromosome"/>
</dbReference>
<organism evidence="3 4">
    <name type="scientific">Clostridium scatologenes</name>
    <dbReference type="NCBI Taxonomy" id="1548"/>
    <lineage>
        <taxon>Bacteria</taxon>
        <taxon>Bacillati</taxon>
        <taxon>Bacillota</taxon>
        <taxon>Clostridia</taxon>
        <taxon>Eubacteriales</taxon>
        <taxon>Clostridiaceae</taxon>
        <taxon>Clostridium</taxon>
    </lineage>
</organism>
<dbReference type="PROSITE" id="PS50889">
    <property type="entry name" value="S4"/>
    <property type="match status" value="1"/>
</dbReference>
<feature type="domain" description="Ribosome-associated protein quality control protein P2 RNA-binding" evidence="2">
    <location>
        <begin position="84"/>
        <end position="157"/>
    </location>
</feature>
<evidence type="ECO:0000256" key="1">
    <source>
        <dbReference type="PROSITE-ProRule" id="PRU00182"/>
    </source>
</evidence>